<dbReference type="Proteomes" id="UP001595887">
    <property type="component" value="Unassembled WGS sequence"/>
</dbReference>
<evidence type="ECO:0000313" key="1">
    <source>
        <dbReference type="EMBL" id="MFC4293049.1"/>
    </source>
</evidence>
<comment type="caution">
    <text evidence="1">The sequence shown here is derived from an EMBL/GenBank/DDBJ whole genome shotgun (WGS) entry which is preliminary data.</text>
</comment>
<gene>
    <name evidence="1" type="ORF">ACFOWX_11550</name>
</gene>
<evidence type="ECO:0000313" key="2">
    <source>
        <dbReference type="Proteomes" id="UP001595887"/>
    </source>
</evidence>
<organism evidence="1 2">
    <name type="scientific">Sphingorhabdus arenilitoris</name>
    <dbReference type="NCBI Taxonomy" id="1490041"/>
    <lineage>
        <taxon>Bacteria</taxon>
        <taxon>Pseudomonadati</taxon>
        <taxon>Pseudomonadota</taxon>
        <taxon>Alphaproteobacteria</taxon>
        <taxon>Sphingomonadales</taxon>
        <taxon>Sphingomonadaceae</taxon>
        <taxon>Sphingorhabdus</taxon>
    </lineage>
</organism>
<protein>
    <recommendedName>
        <fullName evidence="3">Deacetylase sirtuin-type domain-containing protein</fullName>
    </recommendedName>
</protein>
<dbReference type="RefSeq" id="WP_381424242.1">
    <property type="nucleotide sequence ID" value="NZ_JBHSDH010000013.1"/>
</dbReference>
<dbReference type="EMBL" id="JBHSDH010000013">
    <property type="protein sequence ID" value="MFC4293049.1"/>
    <property type="molecule type" value="Genomic_DNA"/>
</dbReference>
<keyword evidence="2" id="KW-1185">Reference proteome</keyword>
<proteinExistence type="predicted"/>
<name>A0ABV8RIM9_9SPHN</name>
<accession>A0ABV8RIM9</accession>
<sequence length="44" mass="4643">MLRRGKNVVVTAGLGTSIVPLRYGAPPDVWLVTLKRAGGSEAVH</sequence>
<evidence type="ECO:0008006" key="3">
    <source>
        <dbReference type="Google" id="ProtNLM"/>
    </source>
</evidence>
<reference evidence="2" key="1">
    <citation type="journal article" date="2019" name="Int. J. Syst. Evol. Microbiol.">
        <title>The Global Catalogue of Microorganisms (GCM) 10K type strain sequencing project: providing services to taxonomists for standard genome sequencing and annotation.</title>
        <authorList>
            <consortium name="The Broad Institute Genomics Platform"/>
            <consortium name="The Broad Institute Genome Sequencing Center for Infectious Disease"/>
            <person name="Wu L."/>
            <person name="Ma J."/>
        </authorList>
    </citation>
    <scope>NUCLEOTIDE SEQUENCE [LARGE SCALE GENOMIC DNA]</scope>
    <source>
        <strain evidence="2">CECT 8531</strain>
    </source>
</reference>